<sequence>MRRFTEAVVRWAAGGAGSEPAAGEARELLPVTGVRTAVLVEGVSDRTAIETLAVRSGRNLAAEGVCLVPLGGATSIGRFLGHLGPQGLGLRLAGLCDAAEEPYFRRSLERAGLAAEGGRESLAELGFEVCVADLEDELIRALGAEAVQQVVAYEGELRPFRTFQKQPAQRGRSVERQLRRFLGTHSGRKAQYARALVEHLDPGRVPAPLARLLAAV</sequence>
<keyword evidence="2" id="KW-0255">Endonuclease</keyword>
<dbReference type="GO" id="GO:0004519">
    <property type="term" value="F:endonuclease activity"/>
    <property type="evidence" value="ECO:0007669"/>
    <property type="project" value="UniProtKB-KW"/>
</dbReference>
<keyword evidence="2" id="KW-0540">Nuclease</keyword>
<organism evidence="2 3">
    <name type="scientific">Streptomyces physcomitrii</name>
    <dbReference type="NCBI Taxonomy" id="2724184"/>
    <lineage>
        <taxon>Bacteria</taxon>
        <taxon>Bacillati</taxon>
        <taxon>Actinomycetota</taxon>
        <taxon>Actinomycetes</taxon>
        <taxon>Kitasatosporales</taxon>
        <taxon>Streptomycetaceae</taxon>
        <taxon>Streptomyces</taxon>
    </lineage>
</organism>
<dbReference type="EMBL" id="JAAWWP010000022">
    <property type="protein sequence ID" value="NKI44836.1"/>
    <property type="molecule type" value="Genomic_DNA"/>
</dbReference>
<proteinExistence type="predicted"/>
<keyword evidence="3" id="KW-1185">Reference proteome</keyword>
<dbReference type="InterPro" id="IPR034139">
    <property type="entry name" value="TOPRIM_OLD"/>
</dbReference>
<feature type="domain" description="OLD protein-like TOPRIM" evidence="1">
    <location>
        <begin position="35"/>
        <end position="97"/>
    </location>
</feature>
<dbReference type="Proteomes" id="UP000772196">
    <property type="component" value="Unassembled WGS sequence"/>
</dbReference>
<accession>A0ABX1HCX3</accession>
<gene>
    <name evidence="2" type="ORF">HFV08_27055</name>
</gene>
<keyword evidence="2" id="KW-0378">Hydrolase</keyword>
<comment type="caution">
    <text evidence="2">The sequence shown here is derived from an EMBL/GenBank/DDBJ whole genome shotgun (WGS) entry which is preliminary data.</text>
</comment>
<protein>
    <submittedName>
        <fullName evidence="2">ATP-dependent endonuclease</fullName>
    </submittedName>
</protein>
<evidence type="ECO:0000313" key="2">
    <source>
        <dbReference type="EMBL" id="NKI44836.1"/>
    </source>
</evidence>
<dbReference type="Pfam" id="PF20469">
    <property type="entry name" value="OLD-like_TOPRIM"/>
    <property type="match status" value="1"/>
</dbReference>
<evidence type="ECO:0000259" key="1">
    <source>
        <dbReference type="Pfam" id="PF20469"/>
    </source>
</evidence>
<evidence type="ECO:0000313" key="3">
    <source>
        <dbReference type="Proteomes" id="UP000772196"/>
    </source>
</evidence>
<name>A0ABX1HCX3_9ACTN</name>
<reference evidence="2 3" key="1">
    <citation type="submission" date="2020-04" db="EMBL/GenBank/DDBJ databases">
        <title>Phylogenetic Diversity and Antibacterial Activity against Ralstonia solanacearum of Endophytic Actinomycete Isolated from Moss.</title>
        <authorList>
            <person name="Zhuang X."/>
        </authorList>
    </citation>
    <scope>NUCLEOTIDE SEQUENCE [LARGE SCALE GENOMIC DNA]</scope>
    <source>
        <strain evidence="2 3">LD120</strain>
    </source>
</reference>